<evidence type="ECO:0000256" key="1">
    <source>
        <dbReference type="ARBA" id="ARBA00005568"/>
    </source>
</evidence>
<evidence type="ECO:0000256" key="2">
    <source>
        <dbReference type="ARBA" id="ARBA00022723"/>
    </source>
</evidence>
<dbReference type="GO" id="GO:0046872">
    <property type="term" value="F:metal ion binding"/>
    <property type="evidence" value="ECO:0007669"/>
    <property type="project" value="UniProtKB-KW"/>
</dbReference>
<keyword evidence="2" id="KW-0479">Metal-binding</keyword>
<dbReference type="InterPro" id="IPR005000">
    <property type="entry name" value="Aldolase/citrate-lyase_domain"/>
</dbReference>
<dbReference type="EMBL" id="ML178835">
    <property type="protein sequence ID" value="TFK99142.1"/>
    <property type="molecule type" value="Genomic_DNA"/>
</dbReference>
<comment type="similarity">
    <text evidence="1">Belongs to the HpcH/HpaI aldolase family.</text>
</comment>
<dbReference type="InterPro" id="IPR015813">
    <property type="entry name" value="Pyrv/PenolPyrv_kinase-like_dom"/>
</dbReference>
<keyword evidence="6" id="KW-1185">Reference proteome</keyword>
<evidence type="ECO:0000259" key="4">
    <source>
        <dbReference type="Pfam" id="PF03328"/>
    </source>
</evidence>
<dbReference type="InterPro" id="IPR050251">
    <property type="entry name" value="HpcH-HpaI_aldolase"/>
</dbReference>
<keyword evidence="5" id="KW-0670">Pyruvate</keyword>
<reference evidence="5 6" key="1">
    <citation type="journal article" date="2019" name="Nat. Ecol. Evol.">
        <title>Megaphylogeny resolves global patterns of mushroom evolution.</title>
        <authorList>
            <person name="Varga T."/>
            <person name="Krizsan K."/>
            <person name="Foldi C."/>
            <person name="Dima B."/>
            <person name="Sanchez-Garcia M."/>
            <person name="Sanchez-Ramirez S."/>
            <person name="Szollosi G.J."/>
            <person name="Szarkandi J.G."/>
            <person name="Papp V."/>
            <person name="Albert L."/>
            <person name="Andreopoulos W."/>
            <person name="Angelini C."/>
            <person name="Antonin V."/>
            <person name="Barry K.W."/>
            <person name="Bougher N.L."/>
            <person name="Buchanan P."/>
            <person name="Buyck B."/>
            <person name="Bense V."/>
            <person name="Catcheside P."/>
            <person name="Chovatia M."/>
            <person name="Cooper J."/>
            <person name="Damon W."/>
            <person name="Desjardin D."/>
            <person name="Finy P."/>
            <person name="Geml J."/>
            <person name="Haridas S."/>
            <person name="Hughes K."/>
            <person name="Justo A."/>
            <person name="Karasinski D."/>
            <person name="Kautmanova I."/>
            <person name="Kiss B."/>
            <person name="Kocsube S."/>
            <person name="Kotiranta H."/>
            <person name="LaButti K.M."/>
            <person name="Lechner B.E."/>
            <person name="Liimatainen K."/>
            <person name="Lipzen A."/>
            <person name="Lukacs Z."/>
            <person name="Mihaltcheva S."/>
            <person name="Morgado L.N."/>
            <person name="Niskanen T."/>
            <person name="Noordeloos M.E."/>
            <person name="Ohm R.A."/>
            <person name="Ortiz-Santana B."/>
            <person name="Ovrebo C."/>
            <person name="Racz N."/>
            <person name="Riley R."/>
            <person name="Savchenko A."/>
            <person name="Shiryaev A."/>
            <person name="Soop K."/>
            <person name="Spirin V."/>
            <person name="Szebenyi C."/>
            <person name="Tomsovsky M."/>
            <person name="Tulloss R.E."/>
            <person name="Uehling J."/>
            <person name="Grigoriev I.V."/>
            <person name="Vagvolgyi C."/>
            <person name="Papp T."/>
            <person name="Martin F.M."/>
            <person name="Miettinen O."/>
            <person name="Hibbett D.S."/>
            <person name="Nagy L.G."/>
        </authorList>
    </citation>
    <scope>NUCLEOTIDE SEQUENCE [LARGE SCALE GENOMIC DNA]</scope>
    <source>
        <strain evidence="5 6">CBS 309.79</strain>
    </source>
</reference>
<keyword evidence="3" id="KW-0456">Lyase</keyword>
<evidence type="ECO:0000313" key="6">
    <source>
        <dbReference type="Proteomes" id="UP000305067"/>
    </source>
</evidence>
<dbReference type="Pfam" id="PF03328">
    <property type="entry name" value="HpcH_HpaI"/>
    <property type="match status" value="1"/>
</dbReference>
<evidence type="ECO:0000313" key="5">
    <source>
        <dbReference type="EMBL" id="TFK99142.1"/>
    </source>
</evidence>
<dbReference type="SUPFAM" id="SSF51621">
    <property type="entry name" value="Phosphoenolpyruvate/pyruvate domain"/>
    <property type="match status" value="1"/>
</dbReference>
<dbReference type="OrthoDB" id="1621678at2759"/>
<evidence type="ECO:0000256" key="3">
    <source>
        <dbReference type="ARBA" id="ARBA00023239"/>
    </source>
</evidence>
<accession>A0A5C3QAX5</accession>
<proteinExistence type="inferred from homology"/>
<dbReference type="PANTHER" id="PTHR30502:SF0">
    <property type="entry name" value="PHOSPHOENOLPYRUVATE CARBOXYLASE FAMILY PROTEIN"/>
    <property type="match status" value="1"/>
</dbReference>
<gene>
    <name evidence="5" type="ORF">BDV98DRAFT_511081</name>
</gene>
<sequence length="265" mass="28289">MPLNIPLRQKIAAQEKVAGVWLTLPSTAVARTLASAPYVSWVLVKIVSNVCKDTFFYDLNNSIASCGASPIVRIPSEEPWLAKRALDSGAHGIMVPLANSAEAVRKIVSMTKYPPEGIRGFGPMYTHATGKLEAEYKETANQDLLVAVQIEHPNAVKEIDKIVETGIDIAFIGPFDLAVSMGVEFGGEEHEEAIAKVLAACQKAGKAAGIYCACVDGRQAKKRFDQGFQMASVTADISILQSALAAETGIATAQATETFEEGFTS</sequence>
<dbReference type="AlphaFoldDB" id="A0A5C3QAX5"/>
<dbReference type="Gene3D" id="3.20.20.60">
    <property type="entry name" value="Phosphoenolpyruvate-binding domains"/>
    <property type="match status" value="1"/>
</dbReference>
<dbReference type="GO" id="GO:0016832">
    <property type="term" value="F:aldehyde-lyase activity"/>
    <property type="evidence" value="ECO:0007669"/>
    <property type="project" value="TreeGrafter"/>
</dbReference>
<protein>
    <submittedName>
        <fullName evidence="5">Phosphoenolpyruvate/pyruvate domain-containing protein</fullName>
    </submittedName>
</protein>
<feature type="domain" description="HpcH/HpaI aldolase/citrate lyase" evidence="4">
    <location>
        <begin position="64"/>
        <end position="238"/>
    </location>
</feature>
<dbReference type="Proteomes" id="UP000305067">
    <property type="component" value="Unassembled WGS sequence"/>
</dbReference>
<organism evidence="5 6">
    <name type="scientific">Pterulicium gracile</name>
    <dbReference type="NCBI Taxonomy" id="1884261"/>
    <lineage>
        <taxon>Eukaryota</taxon>
        <taxon>Fungi</taxon>
        <taxon>Dikarya</taxon>
        <taxon>Basidiomycota</taxon>
        <taxon>Agaricomycotina</taxon>
        <taxon>Agaricomycetes</taxon>
        <taxon>Agaricomycetidae</taxon>
        <taxon>Agaricales</taxon>
        <taxon>Pleurotineae</taxon>
        <taxon>Pterulaceae</taxon>
        <taxon>Pterulicium</taxon>
    </lineage>
</organism>
<name>A0A5C3QAX5_9AGAR</name>
<dbReference type="GO" id="GO:0005737">
    <property type="term" value="C:cytoplasm"/>
    <property type="evidence" value="ECO:0007669"/>
    <property type="project" value="TreeGrafter"/>
</dbReference>
<dbReference type="InterPro" id="IPR040442">
    <property type="entry name" value="Pyrv_kinase-like_dom_sf"/>
</dbReference>
<dbReference type="STRING" id="1884261.A0A5C3QAX5"/>
<dbReference type="PANTHER" id="PTHR30502">
    <property type="entry name" value="2-KETO-3-DEOXY-L-RHAMNONATE ALDOLASE"/>
    <property type="match status" value="1"/>
</dbReference>